<dbReference type="OrthoDB" id="9808081at2"/>
<dbReference type="KEGG" id="arac:E0W69_019305"/>
<evidence type="ECO:0000259" key="1">
    <source>
        <dbReference type="Pfam" id="PF16542"/>
    </source>
</evidence>
<dbReference type="EMBL" id="CP044016">
    <property type="protein sequence ID" value="QES90708.1"/>
    <property type="molecule type" value="Genomic_DNA"/>
</dbReference>
<dbReference type="AlphaFoldDB" id="A0A5P2G7N0"/>
<dbReference type="RefSeq" id="WP_131331693.1">
    <property type="nucleotide sequence ID" value="NZ_CP044016.1"/>
</dbReference>
<sequence length="400" mass="46788">MRTKDKSVELRKIKARINWMCEHKINAFSPTISPAPKSVARGEIESIFGGLRYFYERGVQDIVVQKKYMGSYCDIYLHKELDDTYFVSRNGYKIEHINLTEAKMACEELHNRFDWNDLDVVIIQAELMPWNILGKGLIEAEYEGYFEAHETRLNYLKTSGLYEKIQQVKMDIPFQNYLTDKSEMSNGALKKKYPAHVIRQYSALESFQALNLSNYEKGVEVFGKQVNHFAKEDYIYFKPFNILKKVFADGHEEIPNDNSTYKLVNADEMKAFHIDSMESLERIANELYTWFETLTDHMEEGIVIKPLKAFVANLPPALKVRNNNYLTMIYGIDFMDNLSKQINKRNIKGKLACSKNDWAINYKLLSVPHNDIQKENYYYKNLMLDRILEEETESALDPTL</sequence>
<dbReference type="Pfam" id="PF16542">
    <property type="entry name" value="PNKP_ligase"/>
    <property type="match status" value="1"/>
</dbReference>
<dbReference type="Proteomes" id="UP000292424">
    <property type="component" value="Chromosome"/>
</dbReference>
<dbReference type="InterPro" id="IPR032380">
    <property type="entry name" value="PNKP_ligase_dom"/>
</dbReference>
<evidence type="ECO:0000313" key="2">
    <source>
        <dbReference type="EMBL" id="QES90708.1"/>
    </source>
</evidence>
<keyword evidence="3" id="KW-1185">Reference proteome</keyword>
<organism evidence="2 3">
    <name type="scientific">Rhizosphaericola mali</name>
    <dbReference type="NCBI Taxonomy" id="2545455"/>
    <lineage>
        <taxon>Bacteria</taxon>
        <taxon>Pseudomonadati</taxon>
        <taxon>Bacteroidota</taxon>
        <taxon>Chitinophagia</taxon>
        <taxon>Chitinophagales</taxon>
        <taxon>Chitinophagaceae</taxon>
        <taxon>Rhizosphaericola</taxon>
    </lineage>
</organism>
<evidence type="ECO:0000313" key="3">
    <source>
        <dbReference type="Proteomes" id="UP000292424"/>
    </source>
</evidence>
<name>A0A5P2G7N0_9BACT</name>
<gene>
    <name evidence="2" type="ORF">E0W69_019305</name>
</gene>
<feature type="domain" description="Polynucleotide kinase-phosphatase ligase" evidence="1">
    <location>
        <begin position="28"/>
        <end position="360"/>
    </location>
</feature>
<proteinExistence type="predicted"/>
<dbReference type="Gene3D" id="3.30.470.30">
    <property type="entry name" value="DNA ligase/mRNA capping enzyme"/>
    <property type="match status" value="2"/>
</dbReference>
<accession>A0A5P2G7N0</accession>
<protein>
    <recommendedName>
        <fullName evidence="1">Polynucleotide kinase-phosphatase ligase domain-containing protein</fullName>
    </recommendedName>
</protein>
<reference evidence="2 3" key="1">
    <citation type="submission" date="2019-09" db="EMBL/GenBank/DDBJ databases">
        <title>Complete genome sequence of Arachidicoccus sp. B3-10 isolated from apple orchard soil.</title>
        <authorList>
            <person name="Kim H.S."/>
            <person name="Han K.-I."/>
            <person name="Suh M.K."/>
            <person name="Lee K.C."/>
            <person name="Eom M.K."/>
            <person name="Kim J.-S."/>
            <person name="Kang S.W."/>
            <person name="Sin Y."/>
            <person name="Lee J.-S."/>
        </authorList>
    </citation>
    <scope>NUCLEOTIDE SEQUENCE [LARGE SCALE GENOMIC DNA]</scope>
    <source>
        <strain evidence="2 3">B3-10</strain>
    </source>
</reference>